<comment type="similarity">
    <text evidence="4 10">In the N-terminal section; belongs to the cytidine and deoxycytidylate deaminase family.</text>
</comment>
<dbReference type="InterPro" id="IPR004794">
    <property type="entry name" value="Eubact_RibD"/>
</dbReference>
<feature type="active site" description="Proton donor" evidence="11">
    <location>
        <position position="80"/>
    </location>
</feature>
<feature type="binding site" evidence="13">
    <location>
        <position position="78"/>
    </location>
    <ligand>
        <name>Zn(2+)</name>
        <dbReference type="ChEBI" id="CHEBI:29105"/>
        <note>catalytic</note>
    </ligand>
</feature>
<dbReference type="CDD" id="cd01284">
    <property type="entry name" value="Riboflavin_deaminase-reductase"/>
    <property type="match status" value="1"/>
</dbReference>
<sequence length="379" mass="40792">MSETDRPLDSTLAWELACGGPYPTPEATQGDEHFMALALREAMRGVGLSSPNPPVGCVLVLDGEVIGRGVHTRAGDPHGEIMALRDADLRDQDPRGATAYVTLEPCCHHGRTPPCTDALIRAGIRRVVIGVQDPNPRVDGGGMAILRSHGVEVQAGVLGEACARFHAPFFKAIRTGLPWVLLKLALGADGALGPEGQTTQVTAPEIQALAHALRRATEALVVGRWTVEVDDPRLTDRWPGPTLPHRSALRVVLDSHGRLPNTRKVWLPVPGQPVLRALVEDRPPIRGVEDLHLPPGPGGCSLRHLLFELAARGVGRVLFEGGGMLARQLLQEGLVDEFHRFQSTTPAHGPRVDLDMSRLPAHRSRTPFPGGVWDVFAAS</sequence>
<keyword evidence="7 10" id="KW-0479">Metal-binding</keyword>
<comment type="function">
    <text evidence="1 10">Converts 2,5-diamino-6-(ribosylamino)-4(3h)-pyrimidinone 5'-phosphate into 5-amino-6-(ribosylamino)-2,4(1h,3h)-pyrimidinedione 5'-phosphate.</text>
</comment>
<dbReference type="PANTHER" id="PTHR11079">
    <property type="entry name" value="CYTOSINE DEAMINASE FAMILY MEMBER"/>
    <property type="match status" value="1"/>
</dbReference>
<dbReference type="InterPro" id="IPR016192">
    <property type="entry name" value="APOBEC/CMP_deaminase_Zn-bd"/>
</dbReference>
<dbReference type="PROSITE" id="PS00903">
    <property type="entry name" value="CYT_DCMP_DEAMINASES_1"/>
    <property type="match status" value="1"/>
</dbReference>
<evidence type="ECO:0000256" key="4">
    <source>
        <dbReference type="ARBA" id="ARBA00005259"/>
    </source>
</evidence>
<dbReference type="Gene3D" id="3.40.430.10">
    <property type="entry name" value="Dihydrofolate Reductase, subunit A"/>
    <property type="match status" value="1"/>
</dbReference>
<evidence type="ECO:0000256" key="1">
    <source>
        <dbReference type="ARBA" id="ARBA00002151"/>
    </source>
</evidence>
<proteinExistence type="inferred from homology"/>
<dbReference type="KEGG" id="msea:METESE_38400"/>
<dbReference type="InterPro" id="IPR002125">
    <property type="entry name" value="CMP_dCMP_dom"/>
</dbReference>
<dbReference type="Pfam" id="PF01872">
    <property type="entry name" value="RibD_C"/>
    <property type="match status" value="1"/>
</dbReference>
<evidence type="ECO:0000256" key="6">
    <source>
        <dbReference type="ARBA" id="ARBA00022619"/>
    </source>
</evidence>
<dbReference type="GO" id="GO:0008270">
    <property type="term" value="F:zinc ion binding"/>
    <property type="evidence" value="ECO:0007669"/>
    <property type="project" value="InterPro"/>
</dbReference>
<evidence type="ECO:0000256" key="3">
    <source>
        <dbReference type="ARBA" id="ARBA00004910"/>
    </source>
</evidence>
<feature type="domain" description="CMP/dCMP-type deaminase" evidence="14">
    <location>
        <begin position="29"/>
        <end position="154"/>
    </location>
</feature>
<keyword evidence="10" id="KW-0560">Oxidoreductase</keyword>
<evidence type="ECO:0000256" key="5">
    <source>
        <dbReference type="ARBA" id="ARBA00007417"/>
    </source>
</evidence>
<keyword evidence="9" id="KW-0511">Multifunctional enzyme</keyword>
<comment type="pathway">
    <text evidence="2 10">Cofactor biosynthesis; riboflavin biosynthesis; 5-amino-6-(D-ribitylamino)uracil from GTP: step 2/4.</text>
</comment>
<dbReference type="SUPFAM" id="SSF53927">
    <property type="entry name" value="Cytidine deaminase-like"/>
    <property type="match status" value="1"/>
</dbReference>
<feature type="binding site" evidence="13">
    <location>
        <position position="115"/>
    </location>
    <ligand>
        <name>Zn(2+)</name>
        <dbReference type="ChEBI" id="CHEBI:29105"/>
        <note>catalytic</note>
    </ligand>
</feature>
<evidence type="ECO:0000256" key="13">
    <source>
        <dbReference type="PIRSR" id="PIRSR006769-3"/>
    </source>
</evidence>
<evidence type="ECO:0000256" key="2">
    <source>
        <dbReference type="ARBA" id="ARBA00004882"/>
    </source>
</evidence>
<dbReference type="Pfam" id="PF00383">
    <property type="entry name" value="dCMP_cyt_deam_1"/>
    <property type="match status" value="1"/>
</dbReference>
<comment type="pathway">
    <text evidence="3 10">Cofactor biosynthesis; riboflavin biosynthesis; 5-amino-6-(D-ribitylamino)uracil from GTP: step 3/4.</text>
</comment>
<feature type="binding site" evidence="12">
    <location>
        <position position="320"/>
    </location>
    <ligand>
        <name>substrate</name>
    </ligand>
</feature>
<comment type="catalytic activity">
    <reaction evidence="10">
        <text>5-amino-6-(5-phospho-D-ribitylamino)uracil + NADP(+) = 5-amino-6-(5-phospho-D-ribosylamino)uracil + NADPH + H(+)</text>
        <dbReference type="Rhea" id="RHEA:17845"/>
        <dbReference type="ChEBI" id="CHEBI:15378"/>
        <dbReference type="ChEBI" id="CHEBI:57783"/>
        <dbReference type="ChEBI" id="CHEBI:58349"/>
        <dbReference type="ChEBI" id="CHEBI:58421"/>
        <dbReference type="ChEBI" id="CHEBI:58453"/>
        <dbReference type="EC" id="1.1.1.193"/>
    </reaction>
</comment>
<evidence type="ECO:0000259" key="14">
    <source>
        <dbReference type="PROSITE" id="PS51747"/>
    </source>
</evidence>
<feature type="binding site" evidence="12">
    <location>
        <position position="185"/>
    </location>
    <ligand>
        <name>NADP(+)</name>
        <dbReference type="ChEBI" id="CHEBI:58349"/>
    </ligand>
</feature>
<dbReference type="InterPro" id="IPR016193">
    <property type="entry name" value="Cytidine_deaminase-like"/>
</dbReference>
<dbReference type="NCBIfam" id="TIGR00326">
    <property type="entry name" value="eubact_ribD"/>
    <property type="match status" value="1"/>
</dbReference>
<evidence type="ECO:0000256" key="12">
    <source>
        <dbReference type="PIRSR" id="PIRSR006769-2"/>
    </source>
</evidence>
<comment type="cofactor">
    <cofactor evidence="10 13">
        <name>Zn(2+)</name>
        <dbReference type="ChEBI" id="CHEBI:29105"/>
    </cofactor>
    <text evidence="10 13">Binds 1 zinc ion.</text>
</comment>
<feature type="binding site" evidence="12">
    <location>
        <position position="230"/>
    </location>
    <ligand>
        <name>NADP(+)</name>
        <dbReference type="ChEBI" id="CHEBI:58349"/>
    </ligand>
</feature>
<keyword evidence="6 10" id="KW-0686">Riboflavin biosynthesis</keyword>
<comment type="similarity">
    <text evidence="5 10">In the C-terminal section; belongs to the HTP reductase family.</text>
</comment>
<dbReference type="Gene3D" id="3.40.140.10">
    <property type="entry name" value="Cytidine Deaminase, domain 2"/>
    <property type="match status" value="1"/>
</dbReference>
<dbReference type="RefSeq" id="WP_316410837.1">
    <property type="nucleotide sequence ID" value="NZ_AP027081.1"/>
</dbReference>
<keyword evidence="10" id="KW-0378">Hydrolase</keyword>
<dbReference type="GO" id="GO:0008703">
    <property type="term" value="F:5-amino-6-(5-phosphoribosylamino)uracil reductase activity"/>
    <property type="evidence" value="ECO:0007669"/>
    <property type="project" value="UniProtKB-EC"/>
</dbReference>
<feature type="binding site" evidence="12">
    <location>
        <position position="237"/>
    </location>
    <ligand>
        <name>substrate</name>
    </ligand>
</feature>
<comment type="catalytic activity">
    <reaction evidence="10">
        <text>2,5-diamino-6-hydroxy-4-(5-phosphoribosylamino)-pyrimidine + H2O + H(+) = 5-amino-6-(5-phospho-D-ribosylamino)uracil + NH4(+)</text>
        <dbReference type="Rhea" id="RHEA:21868"/>
        <dbReference type="ChEBI" id="CHEBI:15377"/>
        <dbReference type="ChEBI" id="CHEBI:15378"/>
        <dbReference type="ChEBI" id="CHEBI:28938"/>
        <dbReference type="ChEBI" id="CHEBI:58453"/>
        <dbReference type="ChEBI" id="CHEBI:58614"/>
        <dbReference type="EC" id="3.5.4.26"/>
    </reaction>
</comment>
<keyword evidence="10 12" id="KW-0521">NADP</keyword>
<feature type="binding site" evidence="13">
    <location>
        <position position="106"/>
    </location>
    <ligand>
        <name>Zn(2+)</name>
        <dbReference type="ChEBI" id="CHEBI:29105"/>
        <note>catalytic</note>
    </ligand>
</feature>
<evidence type="ECO:0000256" key="9">
    <source>
        <dbReference type="ARBA" id="ARBA00023268"/>
    </source>
</evidence>
<dbReference type="PANTHER" id="PTHR11079:SF162">
    <property type="entry name" value="RIBOFLAVIN BIOSYNTHESIS PROTEIN PYRD, CHLOROPLASTIC"/>
    <property type="match status" value="1"/>
</dbReference>
<dbReference type="InterPro" id="IPR002734">
    <property type="entry name" value="RibDG_C"/>
</dbReference>
<gene>
    <name evidence="15" type="ORF">METESE_38400</name>
</gene>
<organism evidence="15 16">
    <name type="scientific">Mesoterricola sediminis</name>
    <dbReference type="NCBI Taxonomy" id="2927980"/>
    <lineage>
        <taxon>Bacteria</taxon>
        <taxon>Pseudomonadati</taxon>
        <taxon>Acidobacteriota</taxon>
        <taxon>Holophagae</taxon>
        <taxon>Holophagales</taxon>
        <taxon>Holophagaceae</taxon>
        <taxon>Mesoterricola</taxon>
    </lineage>
</organism>
<feature type="binding site" evidence="12">
    <location>
        <position position="214"/>
    </location>
    <ligand>
        <name>substrate</name>
    </ligand>
</feature>
<feature type="binding site" evidence="12">
    <location>
        <position position="234"/>
    </location>
    <ligand>
        <name>substrate</name>
    </ligand>
</feature>
<protein>
    <recommendedName>
        <fullName evidence="10">Riboflavin biosynthesis protein RibD</fullName>
    </recommendedName>
    <domain>
        <recommendedName>
            <fullName evidence="10">Diaminohydroxyphosphoribosylaminopyrimidine deaminase</fullName>
            <shortName evidence="10">DRAP deaminase</shortName>
            <ecNumber evidence="10">3.5.4.26</ecNumber>
        </recommendedName>
        <alternativeName>
            <fullName evidence="10">Riboflavin-specific deaminase</fullName>
        </alternativeName>
    </domain>
    <domain>
        <recommendedName>
            <fullName evidence="10">5-amino-6-(5-phosphoribosylamino)uracil reductase</fullName>
            <ecNumber evidence="10">1.1.1.193</ecNumber>
        </recommendedName>
        <alternativeName>
            <fullName evidence="10">HTP reductase</fullName>
        </alternativeName>
    </domain>
</protein>
<keyword evidence="16" id="KW-1185">Reference proteome</keyword>
<reference evidence="15" key="1">
    <citation type="journal article" date="2023" name="Int. J. Syst. Evol. Microbiol.">
        <title>Mesoterricola silvestris gen. nov., sp. nov., Mesoterricola sediminis sp. nov., Geothrix oryzae sp. nov., Geothrix edaphica sp. nov., Geothrix rubra sp. nov., and Geothrix limicola sp. nov., six novel members of Acidobacteriota isolated from soils.</title>
        <authorList>
            <person name="Itoh H."/>
            <person name="Sugisawa Y."/>
            <person name="Mise K."/>
            <person name="Xu Z."/>
            <person name="Kuniyasu M."/>
            <person name="Ushijima N."/>
            <person name="Kawano K."/>
            <person name="Kobayashi E."/>
            <person name="Shiratori Y."/>
            <person name="Masuda Y."/>
            <person name="Senoo K."/>
        </authorList>
    </citation>
    <scope>NUCLEOTIDE SEQUENCE</scope>
    <source>
        <strain evidence="15">W786</strain>
    </source>
</reference>
<feature type="binding site" evidence="12">
    <location>
        <position position="255"/>
    </location>
    <ligand>
        <name>NADP(+)</name>
        <dbReference type="ChEBI" id="CHEBI:58349"/>
    </ligand>
</feature>
<feature type="binding site" evidence="12">
    <location>
        <position position="226"/>
    </location>
    <ligand>
        <name>NADP(+)</name>
        <dbReference type="ChEBI" id="CHEBI:58349"/>
    </ligand>
</feature>
<evidence type="ECO:0000256" key="8">
    <source>
        <dbReference type="ARBA" id="ARBA00022833"/>
    </source>
</evidence>
<dbReference type="GO" id="GO:0008835">
    <property type="term" value="F:diaminohydroxyphosphoribosylaminopyrimidine deaminase activity"/>
    <property type="evidence" value="ECO:0007669"/>
    <property type="project" value="UniProtKB-EC"/>
</dbReference>
<accession>A0AA48GWH1</accession>
<dbReference type="PIRSF" id="PIRSF006769">
    <property type="entry name" value="RibD"/>
    <property type="match status" value="1"/>
</dbReference>
<dbReference type="GO" id="GO:0009231">
    <property type="term" value="P:riboflavin biosynthetic process"/>
    <property type="evidence" value="ECO:0007669"/>
    <property type="project" value="UniProtKB-KW"/>
</dbReference>
<dbReference type="EC" id="1.1.1.193" evidence="10"/>
<dbReference type="SUPFAM" id="SSF53597">
    <property type="entry name" value="Dihydrofolate reductase-like"/>
    <property type="match status" value="1"/>
</dbReference>
<dbReference type="Proteomes" id="UP001228113">
    <property type="component" value="Chromosome"/>
</dbReference>
<evidence type="ECO:0000256" key="10">
    <source>
        <dbReference type="PIRNR" id="PIRNR006769"/>
    </source>
</evidence>
<name>A0AA48GWH1_9BACT</name>
<dbReference type="InterPro" id="IPR024072">
    <property type="entry name" value="DHFR-like_dom_sf"/>
</dbReference>
<keyword evidence="8 10" id="KW-0862">Zinc</keyword>
<dbReference type="PROSITE" id="PS51747">
    <property type="entry name" value="CYT_DCMP_DEAMINASES_2"/>
    <property type="match status" value="1"/>
</dbReference>
<evidence type="ECO:0000313" key="15">
    <source>
        <dbReference type="EMBL" id="BDU78882.1"/>
    </source>
</evidence>
<evidence type="ECO:0000313" key="16">
    <source>
        <dbReference type="Proteomes" id="UP001228113"/>
    </source>
</evidence>
<evidence type="ECO:0000256" key="7">
    <source>
        <dbReference type="ARBA" id="ARBA00022723"/>
    </source>
</evidence>
<evidence type="ECO:0000256" key="11">
    <source>
        <dbReference type="PIRSR" id="PIRSR006769-1"/>
    </source>
</evidence>
<dbReference type="EMBL" id="AP027081">
    <property type="protein sequence ID" value="BDU78882.1"/>
    <property type="molecule type" value="Genomic_DNA"/>
</dbReference>
<dbReference type="EC" id="3.5.4.26" evidence="10"/>
<dbReference type="AlphaFoldDB" id="A0AA48GWH1"/>